<dbReference type="AlphaFoldDB" id="X1TNC5"/>
<organism evidence="1">
    <name type="scientific">marine sediment metagenome</name>
    <dbReference type="NCBI Taxonomy" id="412755"/>
    <lineage>
        <taxon>unclassified sequences</taxon>
        <taxon>metagenomes</taxon>
        <taxon>ecological metagenomes</taxon>
    </lineage>
</organism>
<feature type="non-terminal residue" evidence="1">
    <location>
        <position position="1"/>
    </location>
</feature>
<name>X1TNC5_9ZZZZ</name>
<proteinExistence type="predicted"/>
<comment type="caution">
    <text evidence="1">The sequence shown here is derived from an EMBL/GenBank/DDBJ whole genome shotgun (WGS) entry which is preliminary data.</text>
</comment>
<dbReference type="EMBL" id="BARW01014918">
    <property type="protein sequence ID" value="GAI81519.1"/>
    <property type="molecule type" value="Genomic_DNA"/>
</dbReference>
<reference evidence="1" key="1">
    <citation type="journal article" date="2014" name="Front. Microbiol.">
        <title>High frequency of phylogenetically diverse reductive dehalogenase-homologous genes in deep subseafloor sedimentary metagenomes.</title>
        <authorList>
            <person name="Kawai M."/>
            <person name="Futagami T."/>
            <person name="Toyoda A."/>
            <person name="Takaki Y."/>
            <person name="Nishi S."/>
            <person name="Hori S."/>
            <person name="Arai W."/>
            <person name="Tsubouchi T."/>
            <person name="Morono Y."/>
            <person name="Uchiyama I."/>
            <person name="Ito T."/>
            <person name="Fujiyama A."/>
            <person name="Inagaki F."/>
            <person name="Takami H."/>
        </authorList>
    </citation>
    <scope>NUCLEOTIDE SEQUENCE</scope>
    <source>
        <strain evidence="1">Expedition CK06-06</strain>
    </source>
</reference>
<sequence>FEQVFEELRQESIIYEIRLLFTHKPFYISLFPGRKVSNDDGLSMVSAVRTFTLPGESEPE</sequence>
<evidence type="ECO:0000313" key="1">
    <source>
        <dbReference type="EMBL" id="GAI81519.1"/>
    </source>
</evidence>
<protein>
    <submittedName>
        <fullName evidence="1">Uncharacterized protein</fullName>
    </submittedName>
</protein>
<accession>X1TNC5</accession>
<gene>
    <name evidence="1" type="ORF">S12H4_26313</name>
</gene>